<dbReference type="PANTHER" id="PTHR36973:SF4">
    <property type="entry name" value="NODULATION PROTEIN"/>
    <property type="match status" value="1"/>
</dbReference>
<keyword evidence="3" id="KW-1185">Reference proteome</keyword>
<dbReference type="GO" id="GO:0008171">
    <property type="term" value="F:O-methyltransferase activity"/>
    <property type="evidence" value="ECO:0007669"/>
    <property type="project" value="TreeGrafter"/>
</dbReference>
<evidence type="ECO:0000259" key="1">
    <source>
        <dbReference type="Pfam" id="PF05050"/>
    </source>
</evidence>
<proteinExistence type="predicted"/>
<name>A0A9X2Z398_9MYCO</name>
<keyword evidence="2" id="KW-0489">Methyltransferase</keyword>
<dbReference type="EMBL" id="JACKVK010000008">
    <property type="protein sequence ID" value="MCV7421966.1"/>
    <property type="molecule type" value="Genomic_DNA"/>
</dbReference>
<comment type="caution">
    <text evidence="2">The sequence shown here is derived from an EMBL/GenBank/DDBJ whole genome shotgun (WGS) entry which is preliminary data.</text>
</comment>
<accession>A0A9X2Z398</accession>
<gene>
    <name evidence="2" type="ORF">H7K45_15560</name>
</gene>
<protein>
    <submittedName>
        <fullName evidence="2">FkbM family methyltransferase</fullName>
    </submittedName>
</protein>
<dbReference type="Proteomes" id="UP001141629">
    <property type="component" value="Unassembled WGS sequence"/>
</dbReference>
<feature type="domain" description="Methyltransferase FkbM" evidence="1">
    <location>
        <begin position="58"/>
        <end position="226"/>
    </location>
</feature>
<dbReference type="InterPro" id="IPR029063">
    <property type="entry name" value="SAM-dependent_MTases_sf"/>
</dbReference>
<evidence type="ECO:0000313" key="2">
    <source>
        <dbReference type="EMBL" id="MCV7421966.1"/>
    </source>
</evidence>
<sequence>MMRVRRPRVDGALIALRLSKLSWLMRRRNRWTLLRRGVAPSLEHDDLLAGRHYETVVDVGANLGQFAIWAVEALGARRIVCVDPLPDVGARLSATAAQLHDCHVEIVNAALGSRQGSRTLHITAASDSSSLLAVAPTQGSRHALREVASPEVDVLVGDDALLELAPLHRPLLVKIDVQGSESEVLQGLTEVLGRADAVLVEVSFADVYVGQSDASDVIQTMLDAGFALSGIARVPGSRPTWTLDQADLFFERR</sequence>
<organism evidence="2 3">
    <name type="scientific">Mycobacterium yunnanensis</name>
    <dbReference type="NCBI Taxonomy" id="368477"/>
    <lineage>
        <taxon>Bacteria</taxon>
        <taxon>Bacillati</taxon>
        <taxon>Actinomycetota</taxon>
        <taxon>Actinomycetes</taxon>
        <taxon>Mycobacteriales</taxon>
        <taxon>Mycobacteriaceae</taxon>
        <taxon>Mycobacterium</taxon>
    </lineage>
</organism>
<dbReference type="Gene3D" id="3.40.50.150">
    <property type="entry name" value="Vaccinia Virus protein VP39"/>
    <property type="match status" value="1"/>
</dbReference>
<reference evidence="2" key="2">
    <citation type="journal article" date="2022" name="BMC Genomics">
        <title>Comparative genome analysis of mycobacteria focusing on tRNA and non-coding RNA.</title>
        <authorList>
            <person name="Behra P.R.K."/>
            <person name="Pettersson B.M.F."/>
            <person name="Ramesh M."/>
            <person name="Das S."/>
            <person name="Dasgupta S."/>
            <person name="Kirsebom L.A."/>
        </authorList>
    </citation>
    <scope>NUCLEOTIDE SEQUENCE</scope>
    <source>
        <strain evidence="2">DSM 44838</strain>
    </source>
</reference>
<dbReference type="SUPFAM" id="SSF53335">
    <property type="entry name" value="S-adenosyl-L-methionine-dependent methyltransferases"/>
    <property type="match status" value="1"/>
</dbReference>
<dbReference type="RefSeq" id="WP_263996712.1">
    <property type="nucleotide sequence ID" value="NZ_JACKVK010000008.1"/>
</dbReference>
<dbReference type="GO" id="GO:0032259">
    <property type="term" value="P:methylation"/>
    <property type="evidence" value="ECO:0007669"/>
    <property type="project" value="UniProtKB-KW"/>
</dbReference>
<keyword evidence="2" id="KW-0808">Transferase</keyword>
<dbReference type="InterPro" id="IPR006342">
    <property type="entry name" value="FkbM_mtfrase"/>
</dbReference>
<evidence type="ECO:0000313" key="3">
    <source>
        <dbReference type="Proteomes" id="UP001141629"/>
    </source>
</evidence>
<dbReference type="NCBIfam" id="TIGR01444">
    <property type="entry name" value="fkbM_fam"/>
    <property type="match status" value="1"/>
</dbReference>
<dbReference type="PANTHER" id="PTHR36973">
    <property type="entry name" value="SLL1456 PROTEIN-RELATED"/>
    <property type="match status" value="1"/>
</dbReference>
<dbReference type="Pfam" id="PF05050">
    <property type="entry name" value="Methyltransf_21"/>
    <property type="match status" value="1"/>
</dbReference>
<dbReference type="AlphaFoldDB" id="A0A9X2Z398"/>
<dbReference type="InterPro" id="IPR053188">
    <property type="entry name" value="FkbM_Methyltransferase"/>
</dbReference>
<reference evidence="2" key="1">
    <citation type="submission" date="2020-07" db="EMBL/GenBank/DDBJ databases">
        <authorList>
            <person name="Pettersson B.M.F."/>
            <person name="Behra P.R.K."/>
            <person name="Ramesh M."/>
            <person name="Das S."/>
            <person name="Dasgupta S."/>
            <person name="Kirsebom L.A."/>
        </authorList>
    </citation>
    <scope>NUCLEOTIDE SEQUENCE</scope>
    <source>
        <strain evidence="2">DSM 44838</strain>
    </source>
</reference>